<reference evidence="2" key="1">
    <citation type="submission" date="2021-10" db="EMBL/GenBank/DDBJ databases">
        <title>Anaerobic single-cell dispensing facilitates the cultivation of human gut bacteria.</title>
        <authorList>
            <person name="Afrizal A."/>
        </authorList>
    </citation>
    <scope>NUCLEOTIDE SEQUENCE</scope>
    <source>
        <strain evidence="2">CLA-AA-H274</strain>
    </source>
</reference>
<dbReference type="InterPro" id="IPR011048">
    <property type="entry name" value="Haem_d1_sf"/>
</dbReference>
<evidence type="ECO:0000256" key="1">
    <source>
        <dbReference type="ARBA" id="ARBA00005564"/>
    </source>
</evidence>
<organism evidence="2 3">
    <name type="scientific">Brotaphodocola catenula</name>
    <dbReference type="NCBI Taxonomy" id="2885361"/>
    <lineage>
        <taxon>Bacteria</taxon>
        <taxon>Bacillati</taxon>
        <taxon>Bacillota</taxon>
        <taxon>Clostridia</taxon>
        <taxon>Lachnospirales</taxon>
        <taxon>Lachnospiraceae</taxon>
        <taxon>Brotaphodocola</taxon>
    </lineage>
</organism>
<dbReference type="GO" id="GO:0005829">
    <property type="term" value="C:cytosol"/>
    <property type="evidence" value="ECO:0007669"/>
    <property type="project" value="TreeGrafter"/>
</dbReference>
<accession>A0AAE3AR51</accession>
<proteinExistence type="inferred from homology"/>
<dbReference type="Gene3D" id="2.130.10.10">
    <property type="entry name" value="YVTN repeat-like/Quinoprotein amine dehydrogenase"/>
    <property type="match status" value="1"/>
</dbReference>
<evidence type="ECO:0000313" key="3">
    <source>
        <dbReference type="Proteomes" id="UP001198962"/>
    </source>
</evidence>
<dbReference type="InterPro" id="IPR019405">
    <property type="entry name" value="Lactonase_7-beta_prop"/>
</dbReference>
<dbReference type="PANTHER" id="PTHR30344">
    <property type="entry name" value="6-PHOSPHOGLUCONOLACTONASE-RELATED"/>
    <property type="match status" value="1"/>
</dbReference>
<keyword evidence="3" id="KW-1185">Reference proteome</keyword>
<sequence>MAVSGKYMAYVGSYSYTGKAKGITVYDVDVEKGVFHKRCEVEVDNSSYVIASSDGKTLYSIADEGVVAFRILENGSLSRLNSAKINGMRGCHLSTDADDKYIFVSGYHDGKATVLRLGKDGAVGEIVDGVFHKGLGSVAERNFRPHVSCCRRTPDNKFVLAVDSGLDQVKIYKFDEKDEHLVQVDMIPCDMESAPRCFRFSSDGKFAYLLSEQKNTIDVFTYETGARVPKIEKIQTIATTGKKASQQTAACALRFSPDEKHMFCGNAGDETVSVYNRDPETGLLTQICCLPISGEYPKDIAVFPDDKHIACINHGSGTITFFKVDYEKGLLIMSANEIKCNEPNSCAIVKVSD</sequence>
<dbReference type="EMBL" id="JAJEPU010000026">
    <property type="protein sequence ID" value="MCC2165145.1"/>
    <property type="molecule type" value="Genomic_DNA"/>
</dbReference>
<evidence type="ECO:0000313" key="2">
    <source>
        <dbReference type="EMBL" id="MCC2165145.1"/>
    </source>
</evidence>
<dbReference type="SUPFAM" id="SSF51004">
    <property type="entry name" value="C-terminal (heme d1) domain of cytochrome cd1-nitrite reductase"/>
    <property type="match status" value="1"/>
</dbReference>
<dbReference type="InterPro" id="IPR015943">
    <property type="entry name" value="WD40/YVTN_repeat-like_dom_sf"/>
</dbReference>
<gene>
    <name evidence="2" type="ORF">LKD32_09705</name>
</gene>
<dbReference type="Proteomes" id="UP001198962">
    <property type="component" value="Unassembled WGS sequence"/>
</dbReference>
<dbReference type="Pfam" id="PF10282">
    <property type="entry name" value="Lactonase"/>
    <property type="match status" value="1"/>
</dbReference>
<comment type="caution">
    <text evidence="2">The sequence shown here is derived from an EMBL/GenBank/DDBJ whole genome shotgun (WGS) entry which is preliminary data.</text>
</comment>
<dbReference type="GO" id="GO:0017057">
    <property type="term" value="F:6-phosphogluconolactonase activity"/>
    <property type="evidence" value="ECO:0007669"/>
    <property type="project" value="TreeGrafter"/>
</dbReference>
<comment type="similarity">
    <text evidence="1">Belongs to the cycloisomerase 2 family.</text>
</comment>
<name>A0AAE3AR51_9FIRM</name>
<dbReference type="AlphaFoldDB" id="A0AAE3AR51"/>
<dbReference type="RefSeq" id="WP_308451538.1">
    <property type="nucleotide sequence ID" value="NZ_JAJEPU010000026.1"/>
</dbReference>
<protein>
    <submittedName>
        <fullName evidence="2">Lactonase family protein</fullName>
    </submittedName>
</protein>
<dbReference type="InterPro" id="IPR050282">
    <property type="entry name" value="Cycloisomerase_2"/>
</dbReference>
<dbReference type="PANTHER" id="PTHR30344:SF1">
    <property type="entry name" value="6-PHOSPHOGLUCONOLACTONASE"/>
    <property type="match status" value="1"/>
</dbReference>